<dbReference type="RefSeq" id="WP_115886944.1">
    <property type="nucleotide sequence ID" value="NZ_QRDQ01000007.1"/>
</dbReference>
<sequence length="428" mass="48923">MKNTSIKRISGLITLIVLLSVCLPITNVCAQKSKNKSKEKQSITTTGKQDREYWSELLYKMSYPVIHNLAEETLKKNMPLETGPDYYLQVKKVTYLEAVGRTMAGIAPWLALPDDNTKEGVMRKTLRDDLLKGLTHAVDPNSADYLNFRSEHQPIVDAAYMAQAFLRAPKALWEPLDAVTKKRIVEEFKALRNRSAAYNNWLLFAGINEAFLLSIGEEPDPARIDFAKKKIIEWYEGDGWYSDGPNFSMDYYNSYVIHPMLIDFYKVLLDKNKIKKEEYDTALKRMVRYTEFLERIIGPDGSYPPFGRSITYRTGAFQALAQTALMEKLPEHVPPAQVRSGLTAVMHRMYDQCNNFDEKGWLVLGFCGHQPMIADQYTSTGSLYMATLGFLPLGLPADNVFWTGPTTDWTSKKAWSSQPFKKDYKVEY</sequence>
<dbReference type="SUPFAM" id="SSF48230">
    <property type="entry name" value="Chondroitin AC/alginate lyase"/>
    <property type="match status" value="1"/>
</dbReference>
<evidence type="ECO:0000259" key="1">
    <source>
        <dbReference type="Pfam" id="PF10022"/>
    </source>
</evidence>
<gene>
    <name evidence="2" type="ORF">BD847_0796</name>
</gene>
<dbReference type="InterPro" id="IPR008929">
    <property type="entry name" value="Chondroitin_lyas"/>
</dbReference>
<dbReference type="InterPro" id="IPR016624">
    <property type="entry name" value="UCP014753"/>
</dbReference>
<dbReference type="PANTHER" id="PTHR35339">
    <property type="entry name" value="LINALOOL DEHYDRATASE_ISOMERASE DOMAIN-CONTAINING PROTEIN"/>
    <property type="match status" value="1"/>
</dbReference>
<dbReference type="OrthoDB" id="9813465at2"/>
<name>A0A3D9G0V3_9FLAO</name>
<feature type="domain" description="DUF2264" evidence="1">
    <location>
        <begin position="50"/>
        <end position="409"/>
    </location>
</feature>
<keyword evidence="3" id="KW-1185">Reference proteome</keyword>
<accession>A0A3D9G0V3</accession>
<dbReference type="PANTHER" id="PTHR35339:SF3">
    <property type="entry name" value="DUF2264 DOMAIN-CONTAINING PROTEIN"/>
    <property type="match status" value="1"/>
</dbReference>
<dbReference type="InterPro" id="IPR049349">
    <property type="entry name" value="DUF2264_N"/>
</dbReference>
<evidence type="ECO:0000313" key="2">
    <source>
        <dbReference type="EMBL" id="RED26870.1"/>
    </source>
</evidence>
<proteinExistence type="predicted"/>
<dbReference type="Proteomes" id="UP000257004">
    <property type="component" value="Unassembled WGS sequence"/>
</dbReference>
<comment type="caution">
    <text evidence="2">The sequence shown here is derived from an EMBL/GenBank/DDBJ whole genome shotgun (WGS) entry which is preliminary data.</text>
</comment>
<dbReference type="PIRSF" id="PIRSF014753">
    <property type="entry name" value="UCP014753"/>
    <property type="match status" value="1"/>
</dbReference>
<dbReference type="Pfam" id="PF10022">
    <property type="entry name" value="DUF2264"/>
    <property type="match status" value="1"/>
</dbReference>
<organism evidence="2 3">
    <name type="scientific">Flavobacterium cutihirudinis</name>
    <dbReference type="NCBI Taxonomy" id="1265740"/>
    <lineage>
        <taxon>Bacteria</taxon>
        <taxon>Pseudomonadati</taxon>
        <taxon>Bacteroidota</taxon>
        <taxon>Flavobacteriia</taxon>
        <taxon>Flavobacteriales</taxon>
        <taxon>Flavobacteriaceae</taxon>
        <taxon>Flavobacterium</taxon>
    </lineage>
</organism>
<dbReference type="EMBL" id="QRDQ01000007">
    <property type="protein sequence ID" value="RED26870.1"/>
    <property type="molecule type" value="Genomic_DNA"/>
</dbReference>
<reference evidence="2 3" key="1">
    <citation type="submission" date="2018-07" db="EMBL/GenBank/DDBJ databases">
        <title>Genomic Encyclopedia of Archaeal and Bacterial Type Strains, Phase II (KMG-II): from individual species to whole genera.</title>
        <authorList>
            <person name="Goeker M."/>
        </authorList>
    </citation>
    <scope>NUCLEOTIDE SEQUENCE [LARGE SCALE GENOMIC DNA]</scope>
    <source>
        <strain evidence="2 3">DSM 25795</strain>
    </source>
</reference>
<protein>
    <recommendedName>
        <fullName evidence="1">DUF2264 domain-containing protein</fullName>
    </recommendedName>
</protein>
<dbReference type="AlphaFoldDB" id="A0A3D9G0V3"/>
<evidence type="ECO:0000313" key="3">
    <source>
        <dbReference type="Proteomes" id="UP000257004"/>
    </source>
</evidence>